<dbReference type="EMBL" id="JBHFEH010000010">
    <property type="protein sequence ID" value="KAL2055868.1"/>
    <property type="molecule type" value="Genomic_DNA"/>
</dbReference>
<protein>
    <recommendedName>
        <fullName evidence="4">Neurotrophin-3</fullName>
    </recommendedName>
</protein>
<proteinExistence type="predicted"/>
<evidence type="ECO:0008006" key="4">
    <source>
        <dbReference type="Google" id="ProtNLM"/>
    </source>
</evidence>
<evidence type="ECO:0000313" key="3">
    <source>
        <dbReference type="Proteomes" id="UP001590951"/>
    </source>
</evidence>
<comment type="caution">
    <text evidence="2">The sequence shown here is derived from an EMBL/GenBank/DDBJ whole genome shotgun (WGS) entry which is preliminary data.</text>
</comment>
<dbReference type="Proteomes" id="UP001590951">
    <property type="component" value="Unassembled WGS sequence"/>
</dbReference>
<reference evidence="2 3" key="1">
    <citation type="submission" date="2024-09" db="EMBL/GenBank/DDBJ databases">
        <title>Rethinking Asexuality: The Enigmatic Case of Functional Sexual Genes in Lepraria (Stereocaulaceae).</title>
        <authorList>
            <person name="Doellman M."/>
            <person name="Sun Y."/>
            <person name="Barcenas-Pena A."/>
            <person name="Lumbsch H.T."/>
            <person name="Grewe F."/>
        </authorList>
    </citation>
    <scope>NUCLEOTIDE SEQUENCE [LARGE SCALE GENOMIC DNA]</scope>
    <source>
        <strain evidence="2 3">Grewe 0041</strain>
    </source>
</reference>
<organism evidence="2 3">
    <name type="scientific">Lepraria finkii</name>
    <dbReference type="NCBI Taxonomy" id="1340010"/>
    <lineage>
        <taxon>Eukaryota</taxon>
        <taxon>Fungi</taxon>
        <taxon>Dikarya</taxon>
        <taxon>Ascomycota</taxon>
        <taxon>Pezizomycotina</taxon>
        <taxon>Lecanoromycetes</taxon>
        <taxon>OSLEUM clade</taxon>
        <taxon>Lecanoromycetidae</taxon>
        <taxon>Lecanorales</taxon>
        <taxon>Lecanorineae</taxon>
        <taxon>Stereocaulaceae</taxon>
        <taxon>Lepraria</taxon>
    </lineage>
</organism>
<name>A0ABR4BIX4_9LECA</name>
<gene>
    <name evidence="2" type="ORF">ABVK25_004112</name>
</gene>
<sequence length="150" mass="16726">MNLVSTTLTFPTPIQEEWEENAAANGSKMDKAGALVESLLLSQIAQSTNGTIRESSRQVNARKLRDKSLQHMPGVDDPEPIDMKDWEVRKFRGDLADLWKREGSDAMVDPDTLPSPRVRTREGPSSPPNRTRKIARNVVGVEGCLEELDQ</sequence>
<feature type="region of interest" description="Disordered" evidence="1">
    <location>
        <begin position="102"/>
        <end position="137"/>
    </location>
</feature>
<feature type="compositionally biased region" description="Polar residues" evidence="1">
    <location>
        <begin position="48"/>
        <end position="59"/>
    </location>
</feature>
<evidence type="ECO:0000313" key="2">
    <source>
        <dbReference type="EMBL" id="KAL2055868.1"/>
    </source>
</evidence>
<accession>A0ABR4BIX4</accession>
<keyword evidence="3" id="KW-1185">Reference proteome</keyword>
<feature type="region of interest" description="Disordered" evidence="1">
    <location>
        <begin position="48"/>
        <end position="81"/>
    </location>
</feature>
<evidence type="ECO:0000256" key="1">
    <source>
        <dbReference type="SAM" id="MobiDB-lite"/>
    </source>
</evidence>